<dbReference type="KEGG" id="mrr:Moror_2262"/>
<accession>V2WLY9</accession>
<gene>
    <name evidence="1" type="ORF">Moror_2262</name>
</gene>
<evidence type="ECO:0000313" key="1">
    <source>
        <dbReference type="EMBL" id="ESK81205.1"/>
    </source>
</evidence>
<comment type="caution">
    <text evidence="1">The sequence shown here is derived from an EMBL/GenBank/DDBJ whole genome shotgun (WGS) entry which is preliminary data.</text>
</comment>
<protein>
    <submittedName>
        <fullName evidence="1">Uncharacterized protein</fullName>
    </submittedName>
</protein>
<keyword evidence="2" id="KW-1185">Reference proteome</keyword>
<proteinExistence type="predicted"/>
<reference evidence="1 2" key="1">
    <citation type="journal article" date="2014" name="BMC Genomics">
        <title>Genome and secretome analysis of the hemibiotrophic fungal pathogen, Moniliophthora roreri, which causes frosty pod rot disease of cacao: mechanisms of the biotrophic and necrotrophic phases.</title>
        <authorList>
            <person name="Meinhardt L.W."/>
            <person name="Costa G.G.L."/>
            <person name="Thomazella D.P.T."/>
            <person name="Teixeira P.J.P.L."/>
            <person name="Carazzolle M.F."/>
            <person name="Schuster S.C."/>
            <person name="Carlson J.E."/>
            <person name="Guiltinan M.J."/>
            <person name="Mieczkowski P."/>
            <person name="Farmer A."/>
            <person name="Ramaraj T."/>
            <person name="Crozier J."/>
            <person name="Davis R.E."/>
            <person name="Shao J."/>
            <person name="Melnick R.L."/>
            <person name="Pereira G.A.G."/>
            <person name="Bailey B.A."/>
        </authorList>
    </citation>
    <scope>NUCLEOTIDE SEQUENCE [LARGE SCALE GENOMIC DNA]</scope>
    <source>
        <strain evidence="1 2">MCA 2997</strain>
    </source>
</reference>
<dbReference type="Proteomes" id="UP000017559">
    <property type="component" value="Unassembled WGS sequence"/>
</dbReference>
<dbReference type="OrthoDB" id="3110486at2759"/>
<organism evidence="1 2">
    <name type="scientific">Moniliophthora roreri (strain MCA 2997)</name>
    <name type="common">Cocoa frosty pod rot fungus</name>
    <name type="synonym">Crinipellis roreri</name>
    <dbReference type="NCBI Taxonomy" id="1381753"/>
    <lineage>
        <taxon>Eukaryota</taxon>
        <taxon>Fungi</taxon>
        <taxon>Dikarya</taxon>
        <taxon>Basidiomycota</taxon>
        <taxon>Agaricomycotina</taxon>
        <taxon>Agaricomycetes</taxon>
        <taxon>Agaricomycetidae</taxon>
        <taxon>Agaricales</taxon>
        <taxon>Marasmiineae</taxon>
        <taxon>Marasmiaceae</taxon>
        <taxon>Moniliophthora</taxon>
    </lineage>
</organism>
<dbReference type="AlphaFoldDB" id="V2WLY9"/>
<name>V2WLY9_MONRO</name>
<dbReference type="HOGENOM" id="CLU_134551_0_0_1"/>
<evidence type="ECO:0000313" key="2">
    <source>
        <dbReference type="Proteomes" id="UP000017559"/>
    </source>
</evidence>
<dbReference type="EMBL" id="AWSO01002623">
    <property type="protein sequence ID" value="ESK81205.1"/>
    <property type="molecule type" value="Genomic_DNA"/>
</dbReference>
<sequence>MPFNTSAVPPSNLSFASSGHPQAISAAQLWMYAEAINYALLEMQIEAGFIKKGLSEEDHFLLPNVYDNQCSSNKCKASVTAAEDNKVEEVVLPPIDDASGSKFEPPSKMLRVEHTYTTRFSGWSGK</sequence>